<protein>
    <submittedName>
        <fullName evidence="2">Class I SAM-dependent methyltransferase</fullName>
    </submittedName>
</protein>
<accession>A0A842HZF7</accession>
<reference evidence="2 3" key="1">
    <citation type="submission" date="2020-08" db="EMBL/GenBank/DDBJ databases">
        <title>Draft genome sequence of Parasphingopyxis sp. GrpM-11.</title>
        <authorList>
            <person name="Oh J."/>
            <person name="Roh D.-H."/>
        </authorList>
    </citation>
    <scope>NUCLEOTIDE SEQUENCE [LARGE SCALE GENOMIC DNA]</scope>
    <source>
        <strain evidence="2 3">GrpM-11</strain>
    </source>
</reference>
<dbReference type="EMBL" id="JACJVJ010000002">
    <property type="protein sequence ID" value="MBC2778342.1"/>
    <property type="molecule type" value="Genomic_DNA"/>
</dbReference>
<dbReference type="PANTHER" id="PTHR43591:SF24">
    <property type="entry name" value="2-METHOXY-6-POLYPRENYL-1,4-BENZOQUINOL METHYLASE, MITOCHONDRIAL"/>
    <property type="match status" value="1"/>
</dbReference>
<dbReference type="AlphaFoldDB" id="A0A842HZF7"/>
<dbReference type="InterPro" id="IPR029063">
    <property type="entry name" value="SAM-dependent_MTases_sf"/>
</dbReference>
<dbReference type="GO" id="GO:0032259">
    <property type="term" value="P:methylation"/>
    <property type="evidence" value="ECO:0007669"/>
    <property type="project" value="UniProtKB-KW"/>
</dbReference>
<evidence type="ECO:0000313" key="3">
    <source>
        <dbReference type="Proteomes" id="UP000564378"/>
    </source>
</evidence>
<keyword evidence="2" id="KW-0808">Transferase</keyword>
<dbReference type="Pfam" id="PF08241">
    <property type="entry name" value="Methyltransf_11"/>
    <property type="match status" value="1"/>
</dbReference>
<dbReference type="GO" id="GO:0008757">
    <property type="term" value="F:S-adenosylmethionine-dependent methyltransferase activity"/>
    <property type="evidence" value="ECO:0007669"/>
    <property type="project" value="InterPro"/>
</dbReference>
<dbReference type="Gene3D" id="3.40.50.150">
    <property type="entry name" value="Vaccinia Virus protein VP39"/>
    <property type="match status" value="1"/>
</dbReference>
<evidence type="ECO:0000259" key="1">
    <source>
        <dbReference type="Pfam" id="PF08241"/>
    </source>
</evidence>
<comment type="caution">
    <text evidence="2">The sequence shown here is derived from an EMBL/GenBank/DDBJ whole genome shotgun (WGS) entry which is preliminary data.</text>
</comment>
<dbReference type="CDD" id="cd02440">
    <property type="entry name" value="AdoMet_MTases"/>
    <property type="match status" value="1"/>
</dbReference>
<feature type="domain" description="Methyltransferase type 11" evidence="1">
    <location>
        <begin position="37"/>
        <end position="115"/>
    </location>
</feature>
<organism evidence="2 3">
    <name type="scientific">Parasphingopyxis marina</name>
    <dbReference type="NCBI Taxonomy" id="2761622"/>
    <lineage>
        <taxon>Bacteria</taxon>
        <taxon>Pseudomonadati</taxon>
        <taxon>Pseudomonadota</taxon>
        <taxon>Alphaproteobacteria</taxon>
        <taxon>Sphingomonadales</taxon>
        <taxon>Sphingomonadaceae</taxon>
        <taxon>Parasphingopyxis</taxon>
    </lineage>
</organism>
<dbReference type="SUPFAM" id="SSF53335">
    <property type="entry name" value="S-adenosyl-L-methionine-dependent methyltransferases"/>
    <property type="match status" value="1"/>
</dbReference>
<dbReference type="Proteomes" id="UP000564378">
    <property type="component" value="Unassembled WGS sequence"/>
</dbReference>
<dbReference type="PANTHER" id="PTHR43591">
    <property type="entry name" value="METHYLTRANSFERASE"/>
    <property type="match status" value="1"/>
</dbReference>
<proteinExistence type="predicted"/>
<keyword evidence="2" id="KW-0489">Methyltransferase</keyword>
<keyword evidence="3" id="KW-1185">Reference proteome</keyword>
<evidence type="ECO:0000313" key="2">
    <source>
        <dbReference type="EMBL" id="MBC2778342.1"/>
    </source>
</evidence>
<sequence length="243" mass="26884">MASSYDRIGINYADLRKPDPRIAAAIERALGSASTVLNVGAGTGSYEPAGRAVTAVEPSAEMIRHRDPSAAPAIRGRAEDLPFGDDSFDASMAVLTVHHWADKAKGLQEMRRVTRGPVVLLTFDPSFRGAWLTDYIPELVALDEAQMPGMDDYGNWLGPVEISAVPIPHDCSDGFLYAFWRRPEAYLDPRIRTGMSSFWAIDTVDEGLERLADDLETGAWARRYSHLRDLEECDLGYRLVIAR</sequence>
<name>A0A842HZF7_9SPHN</name>
<gene>
    <name evidence="2" type="ORF">H6P80_12005</name>
</gene>
<dbReference type="InterPro" id="IPR013216">
    <property type="entry name" value="Methyltransf_11"/>
</dbReference>